<accession>A0A450X0G8</accession>
<dbReference type="EMBL" id="CAADFK010000326">
    <property type="protein sequence ID" value="VFK22767.1"/>
    <property type="molecule type" value="Genomic_DNA"/>
</dbReference>
<organism evidence="1">
    <name type="scientific">Candidatus Kentrum sp. LPFa</name>
    <dbReference type="NCBI Taxonomy" id="2126335"/>
    <lineage>
        <taxon>Bacteria</taxon>
        <taxon>Pseudomonadati</taxon>
        <taxon>Pseudomonadota</taxon>
        <taxon>Gammaproteobacteria</taxon>
        <taxon>Candidatus Kentrum</taxon>
    </lineage>
</organism>
<proteinExistence type="predicted"/>
<name>A0A450X0G8_9GAMM</name>
<dbReference type="AlphaFoldDB" id="A0A450X0G8"/>
<protein>
    <submittedName>
        <fullName evidence="1">Uncharacterized protein</fullName>
    </submittedName>
</protein>
<reference evidence="1" key="1">
    <citation type="submission" date="2019-02" db="EMBL/GenBank/DDBJ databases">
        <authorList>
            <person name="Gruber-Vodicka R. H."/>
            <person name="Seah K. B. B."/>
        </authorList>
    </citation>
    <scope>NUCLEOTIDE SEQUENCE</scope>
    <source>
        <strain evidence="1">BECK_S313</strain>
    </source>
</reference>
<sequence>MYLRNEGVEVLFPRSIMFRRAMIVMLLLMAAFAMSACKTAYVKYGEWNPEVRSFPEQSNKRLQAFRENAKAGHGYYTIVGRYLKADSPLLPDKFQKSREGSDRMSALCGQGNIGISSTSRAGFIAMMPSDVRLSANDEERARQLAKKVNS</sequence>
<gene>
    <name evidence="1" type="ORF">BECKLPF1236B_GA0070989_13262</name>
</gene>
<evidence type="ECO:0000313" key="1">
    <source>
        <dbReference type="EMBL" id="VFK22767.1"/>
    </source>
</evidence>